<dbReference type="SUPFAM" id="SSF46785">
    <property type="entry name" value="Winged helix' DNA-binding domain"/>
    <property type="match status" value="1"/>
</dbReference>
<evidence type="ECO:0000256" key="2">
    <source>
        <dbReference type="ARBA" id="ARBA00023125"/>
    </source>
</evidence>
<dbReference type="InterPro" id="IPR011711">
    <property type="entry name" value="GntR_C"/>
</dbReference>
<dbReference type="InterPro" id="IPR036390">
    <property type="entry name" value="WH_DNA-bd_sf"/>
</dbReference>
<dbReference type="GO" id="GO:0003677">
    <property type="term" value="F:DNA binding"/>
    <property type="evidence" value="ECO:0007669"/>
    <property type="project" value="UniProtKB-KW"/>
</dbReference>
<organism evidence="5 6">
    <name type="scientific">Sebaldella termitidis (strain ATCC 33386 / NCTC 11300)</name>
    <dbReference type="NCBI Taxonomy" id="526218"/>
    <lineage>
        <taxon>Bacteria</taxon>
        <taxon>Fusobacteriati</taxon>
        <taxon>Fusobacteriota</taxon>
        <taxon>Fusobacteriia</taxon>
        <taxon>Fusobacteriales</taxon>
        <taxon>Leptotrichiaceae</taxon>
        <taxon>Sebaldella</taxon>
    </lineage>
</organism>
<dbReference type="Pfam" id="PF00392">
    <property type="entry name" value="GntR"/>
    <property type="match status" value="1"/>
</dbReference>
<dbReference type="SMART" id="SM00345">
    <property type="entry name" value="HTH_GNTR"/>
    <property type="match status" value="1"/>
</dbReference>
<keyword evidence="6" id="KW-1185">Reference proteome</keyword>
<dbReference type="Proteomes" id="UP000000845">
    <property type="component" value="Chromosome"/>
</dbReference>
<keyword evidence="1" id="KW-0805">Transcription regulation</keyword>
<evidence type="ECO:0000259" key="4">
    <source>
        <dbReference type="PROSITE" id="PS50949"/>
    </source>
</evidence>
<keyword evidence="3" id="KW-0804">Transcription</keyword>
<dbReference type="Pfam" id="PF07729">
    <property type="entry name" value="FCD"/>
    <property type="match status" value="1"/>
</dbReference>
<dbReference type="InterPro" id="IPR036388">
    <property type="entry name" value="WH-like_DNA-bd_sf"/>
</dbReference>
<sequence>MKNSLKDEIFENLKMKIINNELKPNEKINERAIAKSLNISTTPVKEALFYLEYFGFINIKPRKGVFVNEVNLKTIKDTFQIRLKLEPIIIDLTAKIKTKGFLEKNLLPLKKKFTELLELDEINDTLFNKYNDEFHHFFTDNCGNQFFYSQMNFIYENLTRIRKALHKDIPKRRETIKEHIEIIDIILNDESYEKLFECSVGHIEKEQYEFFKNLDSFSL</sequence>
<dbReference type="PANTHER" id="PTHR43537">
    <property type="entry name" value="TRANSCRIPTIONAL REGULATOR, GNTR FAMILY"/>
    <property type="match status" value="1"/>
</dbReference>
<dbReference type="PANTHER" id="PTHR43537:SF24">
    <property type="entry name" value="GLUCONATE OPERON TRANSCRIPTIONAL REPRESSOR"/>
    <property type="match status" value="1"/>
</dbReference>
<dbReference type="eggNOG" id="COG1802">
    <property type="taxonomic scope" value="Bacteria"/>
</dbReference>
<dbReference type="InterPro" id="IPR000524">
    <property type="entry name" value="Tscrpt_reg_HTH_GntR"/>
</dbReference>
<dbReference type="SUPFAM" id="SSF48008">
    <property type="entry name" value="GntR ligand-binding domain-like"/>
    <property type="match status" value="1"/>
</dbReference>
<evidence type="ECO:0000313" key="6">
    <source>
        <dbReference type="Proteomes" id="UP000000845"/>
    </source>
</evidence>
<dbReference type="HOGENOM" id="CLU_017584_5_2_0"/>
<dbReference type="Gene3D" id="1.20.120.530">
    <property type="entry name" value="GntR ligand-binding domain-like"/>
    <property type="match status" value="1"/>
</dbReference>
<proteinExistence type="predicted"/>
<dbReference type="RefSeq" id="WP_012860251.1">
    <property type="nucleotide sequence ID" value="NC_013517.1"/>
</dbReference>
<dbReference type="GO" id="GO:0003700">
    <property type="term" value="F:DNA-binding transcription factor activity"/>
    <property type="evidence" value="ECO:0007669"/>
    <property type="project" value="InterPro"/>
</dbReference>
<keyword evidence="2" id="KW-0238">DNA-binding</keyword>
<reference evidence="5 6" key="2">
    <citation type="journal article" date="2010" name="Stand. Genomic Sci.">
        <title>Complete genome sequence of Sebaldella termitidis type strain (NCTC 11300).</title>
        <authorList>
            <person name="Harmon-Smith M."/>
            <person name="Celia L."/>
            <person name="Chertkov O."/>
            <person name="Lapidus A."/>
            <person name="Copeland A."/>
            <person name="Glavina Del Rio T."/>
            <person name="Nolan M."/>
            <person name="Lucas S."/>
            <person name="Tice H."/>
            <person name="Cheng J.F."/>
            <person name="Han C."/>
            <person name="Detter J.C."/>
            <person name="Bruce D."/>
            <person name="Goodwin L."/>
            <person name="Pitluck S."/>
            <person name="Pati A."/>
            <person name="Liolios K."/>
            <person name="Ivanova N."/>
            <person name="Mavromatis K."/>
            <person name="Mikhailova N."/>
            <person name="Chen A."/>
            <person name="Palaniappan K."/>
            <person name="Land M."/>
            <person name="Hauser L."/>
            <person name="Chang Y.J."/>
            <person name="Jeffries C.D."/>
            <person name="Brettin T."/>
            <person name="Goker M."/>
            <person name="Beck B."/>
            <person name="Bristow J."/>
            <person name="Eisen J.A."/>
            <person name="Markowitz V."/>
            <person name="Hugenholtz P."/>
            <person name="Kyrpides N.C."/>
            <person name="Klenk H.P."/>
            <person name="Chen F."/>
        </authorList>
    </citation>
    <scope>NUCLEOTIDE SEQUENCE [LARGE SCALE GENOMIC DNA]</scope>
    <source>
        <strain evidence="6">ATCC 33386 / NCTC 11300</strain>
    </source>
</reference>
<dbReference type="CDD" id="cd07377">
    <property type="entry name" value="WHTH_GntR"/>
    <property type="match status" value="1"/>
</dbReference>
<dbReference type="EMBL" id="CP001739">
    <property type="protein sequence ID" value="ACZ07655.1"/>
    <property type="molecule type" value="Genomic_DNA"/>
</dbReference>
<evidence type="ECO:0000313" key="5">
    <source>
        <dbReference type="EMBL" id="ACZ07655.1"/>
    </source>
</evidence>
<protein>
    <submittedName>
        <fullName evidence="5">Transcriptional regulator, GntR family</fullName>
    </submittedName>
</protein>
<dbReference type="Gene3D" id="1.10.10.10">
    <property type="entry name" value="Winged helix-like DNA-binding domain superfamily/Winged helix DNA-binding domain"/>
    <property type="match status" value="1"/>
</dbReference>
<dbReference type="STRING" id="526218.Sterm_0783"/>
<evidence type="ECO:0000256" key="3">
    <source>
        <dbReference type="ARBA" id="ARBA00023163"/>
    </source>
</evidence>
<dbReference type="AlphaFoldDB" id="D1AQ77"/>
<reference evidence="6" key="1">
    <citation type="submission" date="2009-09" db="EMBL/GenBank/DDBJ databases">
        <title>The complete chromosome of Sebaldella termitidis ATCC 33386.</title>
        <authorList>
            <consortium name="US DOE Joint Genome Institute (JGI-PGF)"/>
            <person name="Lucas S."/>
            <person name="Copeland A."/>
            <person name="Lapidus A."/>
            <person name="Glavina del Rio T."/>
            <person name="Dalin E."/>
            <person name="Tice H."/>
            <person name="Bruce D."/>
            <person name="Goodwin L."/>
            <person name="Pitluck S."/>
            <person name="Kyrpides N."/>
            <person name="Mavromatis K."/>
            <person name="Ivanova N."/>
            <person name="Mikhailova N."/>
            <person name="Sims D."/>
            <person name="Meincke L."/>
            <person name="Brettin T."/>
            <person name="Detter J.C."/>
            <person name="Han C."/>
            <person name="Larimer F."/>
            <person name="Land M."/>
            <person name="Hauser L."/>
            <person name="Markowitz V."/>
            <person name="Cheng J.F."/>
            <person name="Hugenholtz P."/>
            <person name="Woyke T."/>
            <person name="Wu D."/>
            <person name="Eisen J.A."/>
        </authorList>
    </citation>
    <scope>NUCLEOTIDE SEQUENCE [LARGE SCALE GENOMIC DNA]</scope>
    <source>
        <strain evidence="6">ATCC 33386 / NCTC 11300</strain>
    </source>
</reference>
<accession>D1AQ77</accession>
<dbReference type="PROSITE" id="PS50949">
    <property type="entry name" value="HTH_GNTR"/>
    <property type="match status" value="1"/>
</dbReference>
<name>D1AQ77_SEBTE</name>
<evidence type="ECO:0000256" key="1">
    <source>
        <dbReference type="ARBA" id="ARBA00023015"/>
    </source>
</evidence>
<feature type="domain" description="HTH gntR-type" evidence="4">
    <location>
        <begin position="3"/>
        <end position="70"/>
    </location>
</feature>
<dbReference type="InterPro" id="IPR008920">
    <property type="entry name" value="TF_FadR/GntR_C"/>
</dbReference>
<gene>
    <name evidence="5" type="ordered locus">Sterm_0783</name>
</gene>
<dbReference type="KEGG" id="str:Sterm_0783"/>